<dbReference type="Proteomes" id="UP001596066">
    <property type="component" value="Unassembled WGS sequence"/>
</dbReference>
<gene>
    <name evidence="2" type="ORF">ACFPZF_27920</name>
</gene>
<dbReference type="RefSeq" id="WP_346148503.1">
    <property type="nucleotide sequence ID" value="NZ_BAAAUA010000050.1"/>
</dbReference>
<protein>
    <recommendedName>
        <fullName evidence="4">Secreted protein</fullName>
    </recommendedName>
</protein>
<keyword evidence="3" id="KW-1185">Reference proteome</keyword>
<evidence type="ECO:0000313" key="2">
    <source>
        <dbReference type="EMBL" id="MFC5645165.1"/>
    </source>
</evidence>
<feature type="chain" id="PRO_5046085781" description="Secreted protein" evidence="1">
    <location>
        <begin position="31"/>
        <end position="179"/>
    </location>
</feature>
<feature type="signal peptide" evidence="1">
    <location>
        <begin position="1"/>
        <end position="30"/>
    </location>
</feature>
<evidence type="ECO:0000256" key="1">
    <source>
        <dbReference type="SAM" id="SignalP"/>
    </source>
</evidence>
<evidence type="ECO:0008006" key="4">
    <source>
        <dbReference type="Google" id="ProtNLM"/>
    </source>
</evidence>
<sequence>MRIKRFLGNTVLAAALAVPGAVAATAPAHAVTGCSWTGEGSVADEWVQDGNGTWVKAGFVTVEYDYCGNTRSTFTWYNSFRTTAHPGITGAWVRTWIQGTLWSNDGKSSATVGSLDGPSVSSPSIYVHANNEDSWYAASLLHITYSNGKAKDCAAYSGTWNFHTGQQTSGAQNGSCSRP</sequence>
<name>A0ABW0VH10_9ACTN</name>
<accession>A0ABW0VH10</accession>
<proteinExistence type="predicted"/>
<dbReference type="EMBL" id="JBHSOC010000063">
    <property type="protein sequence ID" value="MFC5645165.1"/>
    <property type="molecule type" value="Genomic_DNA"/>
</dbReference>
<keyword evidence="1" id="KW-0732">Signal</keyword>
<dbReference type="PROSITE" id="PS51257">
    <property type="entry name" value="PROKAR_LIPOPROTEIN"/>
    <property type="match status" value="1"/>
</dbReference>
<evidence type="ECO:0000313" key="3">
    <source>
        <dbReference type="Proteomes" id="UP001596066"/>
    </source>
</evidence>
<organism evidence="2 3">
    <name type="scientific">Kitasatospora cinereorecta</name>
    <dbReference type="NCBI Taxonomy" id="285560"/>
    <lineage>
        <taxon>Bacteria</taxon>
        <taxon>Bacillati</taxon>
        <taxon>Actinomycetota</taxon>
        <taxon>Actinomycetes</taxon>
        <taxon>Kitasatosporales</taxon>
        <taxon>Streptomycetaceae</taxon>
        <taxon>Kitasatospora</taxon>
    </lineage>
</organism>
<comment type="caution">
    <text evidence="2">The sequence shown here is derived from an EMBL/GenBank/DDBJ whole genome shotgun (WGS) entry which is preliminary data.</text>
</comment>
<reference evidence="3" key="1">
    <citation type="journal article" date="2019" name="Int. J. Syst. Evol. Microbiol.">
        <title>The Global Catalogue of Microorganisms (GCM) 10K type strain sequencing project: providing services to taxonomists for standard genome sequencing and annotation.</title>
        <authorList>
            <consortium name="The Broad Institute Genomics Platform"/>
            <consortium name="The Broad Institute Genome Sequencing Center for Infectious Disease"/>
            <person name="Wu L."/>
            <person name="Ma J."/>
        </authorList>
    </citation>
    <scope>NUCLEOTIDE SEQUENCE [LARGE SCALE GENOMIC DNA]</scope>
    <source>
        <strain evidence="3">CGMCC 4.1622</strain>
    </source>
</reference>